<dbReference type="InterPro" id="IPR011251">
    <property type="entry name" value="Luciferase-like_dom"/>
</dbReference>
<protein>
    <submittedName>
        <fullName evidence="4">Unannotated protein</fullName>
    </submittedName>
</protein>
<dbReference type="PANTHER" id="PTHR30137">
    <property type="entry name" value="LUCIFERASE-LIKE MONOOXYGENASE"/>
    <property type="match status" value="1"/>
</dbReference>
<dbReference type="SUPFAM" id="SSF51679">
    <property type="entry name" value="Bacterial luciferase-like"/>
    <property type="match status" value="1"/>
</dbReference>
<dbReference type="Gene3D" id="3.20.20.30">
    <property type="entry name" value="Luciferase-like domain"/>
    <property type="match status" value="1"/>
</dbReference>
<evidence type="ECO:0000259" key="3">
    <source>
        <dbReference type="Pfam" id="PF00296"/>
    </source>
</evidence>
<feature type="domain" description="Luciferase-like" evidence="3">
    <location>
        <begin position="1"/>
        <end position="309"/>
    </location>
</feature>
<sequence length="345" mass="38524">MQVGLLTLGDHLTDPVTGQRETQAQRHRSIVDQAVLAEHAGFSSVHLGEHHFCDYILSSPPIVLAAIAERTSHIRLSTGVTLGVNLDPVRVAEDYATLDLLSGGRVEPVLGRGTFFPHTFAGFGQDPTVAKAVFAENVEILVRLWSEENVTWEGSHHAPLDNLTTQPRPLQWPRPPVWIGAGTSMESIDLAARLGLWLMLPTVFGTPEAFRPIVERYEQQWEAHGRDPEQRRIGMCSHAWVGKDYATGKAEWEPRYREYINWVNRLIAESSGRTNVSLGEFDFDERCRTLALCGSPAQLVDRMSELQELLHLDTYLLMFDMGGMPLDRIAGAIETVGAEVIPQLW</sequence>
<keyword evidence="1" id="KW-0560">Oxidoreductase</keyword>
<dbReference type="AlphaFoldDB" id="A0A6J7MZK8"/>
<organism evidence="4">
    <name type="scientific">freshwater metagenome</name>
    <dbReference type="NCBI Taxonomy" id="449393"/>
    <lineage>
        <taxon>unclassified sequences</taxon>
        <taxon>metagenomes</taxon>
        <taxon>ecological metagenomes</taxon>
    </lineage>
</organism>
<proteinExistence type="predicted"/>
<gene>
    <name evidence="4" type="ORF">UFOPK3954_00878</name>
</gene>
<dbReference type="GO" id="GO:0005829">
    <property type="term" value="C:cytosol"/>
    <property type="evidence" value="ECO:0007669"/>
    <property type="project" value="TreeGrafter"/>
</dbReference>
<dbReference type="GO" id="GO:0004497">
    <property type="term" value="F:monooxygenase activity"/>
    <property type="evidence" value="ECO:0007669"/>
    <property type="project" value="UniProtKB-KW"/>
</dbReference>
<keyword evidence="2" id="KW-0503">Monooxygenase</keyword>
<dbReference type="PANTHER" id="PTHR30137:SF8">
    <property type="entry name" value="BLR5498 PROTEIN"/>
    <property type="match status" value="1"/>
</dbReference>
<name>A0A6J7MZK8_9ZZZZ</name>
<evidence type="ECO:0000256" key="2">
    <source>
        <dbReference type="ARBA" id="ARBA00023033"/>
    </source>
</evidence>
<dbReference type="Pfam" id="PF00296">
    <property type="entry name" value="Bac_luciferase"/>
    <property type="match status" value="1"/>
</dbReference>
<dbReference type="EMBL" id="CAFBON010000075">
    <property type="protein sequence ID" value="CAB4986451.1"/>
    <property type="molecule type" value="Genomic_DNA"/>
</dbReference>
<accession>A0A6J7MZK8</accession>
<reference evidence="4" key="1">
    <citation type="submission" date="2020-05" db="EMBL/GenBank/DDBJ databases">
        <authorList>
            <person name="Chiriac C."/>
            <person name="Salcher M."/>
            <person name="Ghai R."/>
            <person name="Kavagutti S V."/>
        </authorList>
    </citation>
    <scope>NUCLEOTIDE SEQUENCE</scope>
</reference>
<evidence type="ECO:0000256" key="1">
    <source>
        <dbReference type="ARBA" id="ARBA00023002"/>
    </source>
</evidence>
<dbReference type="InterPro" id="IPR036661">
    <property type="entry name" value="Luciferase-like_sf"/>
</dbReference>
<dbReference type="InterPro" id="IPR050766">
    <property type="entry name" value="Bact_Lucif_Oxidored"/>
</dbReference>
<dbReference type="GO" id="GO:0016705">
    <property type="term" value="F:oxidoreductase activity, acting on paired donors, with incorporation or reduction of molecular oxygen"/>
    <property type="evidence" value="ECO:0007669"/>
    <property type="project" value="InterPro"/>
</dbReference>
<evidence type="ECO:0000313" key="4">
    <source>
        <dbReference type="EMBL" id="CAB4986451.1"/>
    </source>
</evidence>